<organism evidence="2 3">
    <name type="scientific">Aphis craccivora</name>
    <name type="common">Cowpea aphid</name>
    <dbReference type="NCBI Taxonomy" id="307492"/>
    <lineage>
        <taxon>Eukaryota</taxon>
        <taxon>Metazoa</taxon>
        <taxon>Ecdysozoa</taxon>
        <taxon>Arthropoda</taxon>
        <taxon>Hexapoda</taxon>
        <taxon>Insecta</taxon>
        <taxon>Pterygota</taxon>
        <taxon>Neoptera</taxon>
        <taxon>Paraneoptera</taxon>
        <taxon>Hemiptera</taxon>
        <taxon>Sternorrhyncha</taxon>
        <taxon>Aphidomorpha</taxon>
        <taxon>Aphidoidea</taxon>
        <taxon>Aphididae</taxon>
        <taxon>Aphidini</taxon>
        <taxon>Aphis</taxon>
        <taxon>Aphis</taxon>
    </lineage>
</organism>
<reference evidence="2 3" key="1">
    <citation type="submission" date="2019-08" db="EMBL/GenBank/DDBJ databases">
        <title>Whole genome of Aphis craccivora.</title>
        <authorList>
            <person name="Voronova N.V."/>
            <person name="Shulinski R.S."/>
            <person name="Bandarenka Y.V."/>
            <person name="Zhorov D.G."/>
            <person name="Warner D."/>
        </authorList>
    </citation>
    <scope>NUCLEOTIDE SEQUENCE [LARGE SCALE GENOMIC DNA]</scope>
    <source>
        <strain evidence="2">180601</strain>
        <tissue evidence="2">Whole Body</tissue>
    </source>
</reference>
<dbReference type="PANTHER" id="PTHR33332">
    <property type="entry name" value="REVERSE TRANSCRIPTASE DOMAIN-CONTAINING PROTEIN"/>
    <property type="match status" value="1"/>
</dbReference>
<protein>
    <submittedName>
        <fullName evidence="2">Putative RNA-directed DNA polymerase</fullName>
    </submittedName>
</protein>
<dbReference type="GO" id="GO:0003964">
    <property type="term" value="F:RNA-directed DNA polymerase activity"/>
    <property type="evidence" value="ECO:0007669"/>
    <property type="project" value="UniProtKB-KW"/>
</dbReference>
<dbReference type="OrthoDB" id="6630409at2759"/>
<evidence type="ECO:0000313" key="3">
    <source>
        <dbReference type="Proteomes" id="UP000478052"/>
    </source>
</evidence>
<dbReference type="GO" id="GO:0003676">
    <property type="term" value="F:nucleic acid binding"/>
    <property type="evidence" value="ECO:0007669"/>
    <property type="project" value="InterPro"/>
</dbReference>
<sequence length="436" mass="49941">MNAALFDYDIIVLSETWLSTSINNAELGLCNKYSIFRCDRCDVHGAGIRGGGVLIAVNKQFSCHRINQQNIQIEQLSTATNLLVFQNYVLDAFSTNCQVDVIYTDFSKAFDKIDHGILAAKLHNLGFRNPFYSWLVSFISGRKQYVKLKNYESPVYHATSGIPQGSHLAPLLFNIYVNDIKVTNPHLLFFADDLKIFRIIKSHEDANMLQIDLNTLNNWCSLNKLYFNVDKCKIMTYSKKRINQNYKYYLNDIELARVSNIKDLGFINRTYSDFNNPIALKSLYCSFVRSVLDYNSVVWSPYISGPTVAIEAIQNRFLRFLAFKCGIQRQVIDLSTKSFLNALNRFFDRREHNSEIQKQTANDGVEWRFIPPRSPHFGGLWEASVKSMKNLIACLNSRPLTEMSSDPSDLTYLTPAHFLIGESLMSIPERDESTTP</sequence>
<dbReference type="AlphaFoldDB" id="A0A6G0VTW7"/>
<feature type="non-terminal residue" evidence="2">
    <location>
        <position position="436"/>
    </location>
</feature>
<keyword evidence="2" id="KW-0808">Transferase</keyword>
<name>A0A6G0VTW7_APHCR</name>
<dbReference type="SUPFAM" id="SSF56672">
    <property type="entry name" value="DNA/RNA polymerases"/>
    <property type="match status" value="1"/>
</dbReference>
<accession>A0A6G0VTW7</accession>
<evidence type="ECO:0000313" key="2">
    <source>
        <dbReference type="EMBL" id="KAF0709217.1"/>
    </source>
</evidence>
<dbReference type="EMBL" id="VUJU01011969">
    <property type="protein sequence ID" value="KAF0709217.1"/>
    <property type="molecule type" value="Genomic_DNA"/>
</dbReference>
<dbReference type="PROSITE" id="PS50878">
    <property type="entry name" value="RT_POL"/>
    <property type="match status" value="1"/>
</dbReference>
<proteinExistence type="predicted"/>
<comment type="caution">
    <text evidence="2">The sequence shown here is derived from an EMBL/GenBank/DDBJ whole genome shotgun (WGS) entry which is preliminary data.</text>
</comment>
<dbReference type="Gene3D" id="3.30.420.10">
    <property type="entry name" value="Ribonuclease H-like superfamily/Ribonuclease H"/>
    <property type="match status" value="1"/>
</dbReference>
<dbReference type="Pfam" id="PF00078">
    <property type="entry name" value="RVT_1"/>
    <property type="match status" value="1"/>
</dbReference>
<dbReference type="CDD" id="cd01650">
    <property type="entry name" value="RT_nLTR_like"/>
    <property type="match status" value="1"/>
</dbReference>
<dbReference type="InterPro" id="IPR036397">
    <property type="entry name" value="RNaseH_sf"/>
</dbReference>
<dbReference type="InterPro" id="IPR043502">
    <property type="entry name" value="DNA/RNA_pol_sf"/>
</dbReference>
<keyword evidence="2" id="KW-0548">Nucleotidyltransferase</keyword>
<keyword evidence="2" id="KW-0695">RNA-directed DNA polymerase</keyword>
<keyword evidence="3" id="KW-1185">Reference proteome</keyword>
<gene>
    <name evidence="2" type="ORF">FWK35_00034550</name>
</gene>
<evidence type="ECO:0000259" key="1">
    <source>
        <dbReference type="PROSITE" id="PS50878"/>
    </source>
</evidence>
<feature type="domain" description="Reverse transcriptase" evidence="1">
    <location>
        <begin position="1"/>
        <end position="253"/>
    </location>
</feature>
<dbReference type="Proteomes" id="UP000478052">
    <property type="component" value="Unassembled WGS sequence"/>
</dbReference>
<dbReference type="InterPro" id="IPR000477">
    <property type="entry name" value="RT_dom"/>
</dbReference>